<feature type="compositionally biased region" description="Basic and acidic residues" evidence="5">
    <location>
        <begin position="1008"/>
        <end position="1031"/>
    </location>
</feature>
<feature type="domain" description="PDZ" evidence="6">
    <location>
        <begin position="285"/>
        <end position="347"/>
    </location>
</feature>
<dbReference type="InterPro" id="IPR052213">
    <property type="entry name" value="PAR3"/>
</dbReference>
<protein>
    <submittedName>
        <fullName evidence="9">PDZ domain-containing protein</fullName>
    </submittedName>
</protein>
<reference evidence="9" key="1">
    <citation type="submission" date="2017-02" db="UniProtKB">
        <authorList>
            <consortium name="WormBaseParasite"/>
        </authorList>
    </citation>
    <scope>IDENTIFICATION</scope>
</reference>
<feature type="domain" description="PDZ" evidence="6">
    <location>
        <begin position="557"/>
        <end position="624"/>
    </location>
</feature>
<evidence type="ECO:0000313" key="8">
    <source>
        <dbReference type="Proteomes" id="UP000278627"/>
    </source>
</evidence>
<dbReference type="PROSITE" id="PS50106">
    <property type="entry name" value="PDZ"/>
    <property type="match status" value="3"/>
</dbReference>
<dbReference type="GO" id="GO:0008104">
    <property type="term" value="P:intracellular protein localization"/>
    <property type="evidence" value="ECO:0007669"/>
    <property type="project" value="TreeGrafter"/>
</dbReference>
<evidence type="ECO:0000313" key="9">
    <source>
        <dbReference type="WBParaSite" id="BPAG_0000059801-mRNA-1"/>
    </source>
</evidence>
<dbReference type="GO" id="GO:0005912">
    <property type="term" value="C:adherens junction"/>
    <property type="evidence" value="ECO:0007669"/>
    <property type="project" value="TreeGrafter"/>
</dbReference>
<feature type="compositionally biased region" description="Low complexity" evidence="5">
    <location>
        <begin position="857"/>
        <end position="885"/>
    </location>
</feature>
<dbReference type="GO" id="GO:0051301">
    <property type="term" value="P:cell division"/>
    <property type="evidence" value="ECO:0007669"/>
    <property type="project" value="UniProtKB-KW"/>
</dbReference>
<dbReference type="GO" id="GO:0000226">
    <property type="term" value="P:microtubule cytoskeleton organization"/>
    <property type="evidence" value="ECO:0007669"/>
    <property type="project" value="TreeGrafter"/>
</dbReference>
<dbReference type="InterPro" id="IPR001478">
    <property type="entry name" value="PDZ"/>
</dbReference>
<keyword evidence="4" id="KW-0131">Cell cycle</keyword>
<name>A0A0N4SY12_BRUPA</name>
<dbReference type="GO" id="GO:0035091">
    <property type="term" value="F:phosphatidylinositol binding"/>
    <property type="evidence" value="ECO:0007669"/>
    <property type="project" value="TreeGrafter"/>
</dbReference>
<dbReference type="PANTHER" id="PTHR16484">
    <property type="entry name" value="PARTITIONING DEFECTIVE 3 RELATED"/>
    <property type="match status" value="1"/>
</dbReference>
<feature type="region of interest" description="Disordered" evidence="5">
    <location>
        <begin position="663"/>
        <end position="766"/>
    </location>
</feature>
<evidence type="ECO:0000259" key="6">
    <source>
        <dbReference type="PROSITE" id="PS50106"/>
    </source>
</evidence>
<feature type="compositionally biased region" description="Polar residues" evidence="5">
    <location>
        <begin position="723"/>
        <end position="732"/>
    </location>
</feature>
<reference evidence="7 8" key="2">
    <citation type="submission" date="2018-11" db="EMBL/GenBank/DDBJ databases">
        <authorList>
            <consortium name="Pathogen Informatics"/>
        </authorList>
    </citation>
    <scope>NUCLEOTIDE SEQUENCE [LARGE SCALE GENOMIC DNA]</scope>
</reference>
<dbReference type="InterPro" id="IPR036034">
    <property type="entry name" value="PDZ_sf"/>
</dbReference>
<dbReference type="Proteomes" id="UP000278627">
    <property type="component" value="Unassembled WGS sequence"/>
</dbReference>
<evidence type="ECO:0000256" key="5">
    <source>
        <dbReference type="SAM" id="MobiDB-lite"/>
    </source>
</evidence>
<dbReference type="GO" id="GO:0043296">
    <property type="term" value="C:apical junction complex"/>
    <property type="evidence" value="ECO:0007669"/>
    <property type="project" value="TreeGrafter"/>
</dbReference>
<feature type="compositionally biased region" description="Polar residues" evidence="5">
    <location>
        <begin position="663"/>
        <end position="680"/>
    </location>
</feature>
<dbReference type="GO" id="GO:0051660">
    <property type="term" value="P:establishment of centrosome localization"/>
    <property type="evidence" value="ECO:0007669"/>
    <property type="project" value="TreeGrafter"/>
</dbReference>
<feature type="compositionally biased region" description="Polar residues" evidence="5">
    <location>
        <begin position="1461"/>
        <end position="1470"/>
    </location>
</feature>
<comment type="similarity">
    <text evidence="1">Belongs to the PAR3 family.</text>
</comment>
<dbReference type="GO" id="GO:0007155">
    <property type="term" value="P:cell adhesion"/>
    <property type="evidence" value="ECO:0007669"/>
    <property type="project" value="TreeGrafter"/>
</dbReference>
<feature type="domain" description="PDZ" evidence="6">
    <location>
        <begin position="426"/>
        <end position="499"/>
    </location>
</feature>
<proteinExistence type="inferred from homology"/>
<dbReference type="GO" id="GO:0030010">
    <property type="term" value="P:establishment of cell polarity"/>
    <property type="evidence" value="ECO:0007669"/>
    <property type="project" value="TreeGrafter"/>
</dbReference>
<dbReference type="GO" id="GO:0005938">
    <property type="term" value="C:cell cortex"/>
    <property type="evidence" value="ECO:0007669"/>
    <property type="project" value="TreeGrafter"/>
</dbReference>
<keyword evidence="3" id="KW-0677">Repeat</keyword>
<dbReference type="InterPro" id="IPR021922">
    <property type="entry name" value="Par3/HAL_N"/>
</dbReference>
<dbReference type="PANTHER" id="PTHR16484:SF17">
    <property type="entry name" value="BAZOOKA, ISOFORM B"/>
    <property type="match status" value="1"/>
</dbReference>
<dbReference type="GO" id="GO:0045197">
    <property type="term" value="P:establishment or maintenance of epithelial cell apical/basal polarity"/>
    <property type="evidence" value="ECO:0007669"/>
    <property type="project" value="TreeGrafter"/>
</dbReference>
<feature type="compositionally biased region" description="Basic and acidic residues" evidence="5">
    <location>
        <begin position="733"/>
        <end position="746"/>
    </location>
</feature>
<feature type="region of interest" description="Disordered" evidence="5">
    <location>
        <begin position="1298"/>
        <end position="1319"/>
    </location>
</feature>
<dbReference type="GO" id="GO:0016324">
    <property type="term" value="C:apical plasma membrane"/>
    <property type="evidence" value="ECO:0007669"/>
    <property type="project" value="TreeGrafter"/>
</dbReference>
<evidence type="ECO:0000313" key="7">
    <source>
        <dbReference type="EMBL" id="VDN81785.1"/>
    </source>
</evidence>
<accession>A0A0N4SY12</accession>
<evidence type="ECO:0000256" key="1">
    <source>
        <dbReference type="ARBA" id="ARBA00005358"/>
    </source>
</evidence>
<evidence type="ECO:0000256" key="3">
    <source>
        <dbReference type="ARBA" id="ARBA00022737"/>
    </source>
</evidence>
<dbReference type="SUPFAM" id="SSF50156">
    <property type="entry name" value="PDZ domain-like"/>
    <property type="match status" value="3"/>
</dbReference>
<organism evidence="9">
    <name type="scientific">Brugia pahangi</name>
    <name type="common">Filarial nematode worm</name>
    <dbReference type="NCBI Taxonomy" id="6280"/>
    <lineage>
        <taxon>Eukaryota</taxon>
        <taxon>Metazoa</taxon>
        <taxon>Ecdysozoa</taxon>
        <taxon>Nematoda</taxon>
        <taxon>Chromadorea</taxon>
        <taxon>Rhabditida</taxon>
        <taxon>Spirurina</taxon>
        <taxon>Spiruromorpha</taxon>
        <taxon>Filarioidea</taxon>
        <taxon>Onchocercidae</taxon>
        <taxon>Brugia</taxon>
    </lineage>
</organism>
<feature type="region of interest" description="Disordered" evidence="5">
    <location>
        <begin position="856"/>
        <end position="889"/>
    </location>
</feature>
<dbReference type="EMBL" id="UZAD01000029">
    <property type="protein sequence ID" value="VDN81785.1"/>
    <property type="molecule type" value="Genomic_DNA"/>
</dbReference>
<evidence type="ECO:0000256" key="2">
    <source>
        <dbReference type="ARBA" id="ARBA00022618"/>
    </source>
</evidence>
<feature type="region of interest" description="Disordered" evidence="5">
    <location>
        <begin position="1461"/>
        <end position="1483"/>
    </location>
</feature>
<dbReference type="SMART" id="SM00228">
    <property type="entry name" value="PDZ"/>
    <property type="match status" value="3"/>
</dbReference>
<dbReference type="Pfam" id="PF00595">
    <property type="entry name" value="PDZ"/>
    <property type="match status" value="2"/>
</dbReference>
<feature type="compositionally biased region" description="Basic and acidic residues" evidence="5">
    <location>
        <begin position="757"/>
        <end position="766"/>
    </location>
</feature>
<evidence type="ECO:0000256" key="4">
    <source>
        <dbReference type="ARBA" id="ARBA00023306"/>
    </source>
</evidence>
<keyword evidence="2" id="KW-0132">Cell division</keyword>
<dbReference type="WBParaSite" id="BPAG_0000059801-mRNA-1">
    <property type="protein sequence ID" value="BPAG_0000059801-mRNA-1"/>
    <property type="gene ID" value="BPAG_0000059801"/>
</dbReference>
<dbReference type="Gene3D" id="2.30.42.10">
    <property type="match status" value="3"/>
</dbReference>
<feature type="region of interest" description="Disordered" evidence="5">
    <location>
        <begin position="910"/>
        <end position="1048"/>
    </location>
</feature>
<dbReference type="STRING" id="6280.A0A0N4SY12"/>
<dbReference type="Gene3D" id="3.10.20.90">
    <property type="entry name" value="Phosphatidylinositol 3-kinase Catalytic Subunit, Chain A, domain 1"/>
    <property type="match status" value="1"/>
</dbReference>
<sequence>MSTTTDNATTVGSTGIVHCQQNANYVTPSQHYVFVHHVECLRDGGILDPDDQLFDVFDENNDQILAIYDEPSFAVVDSASTNASRFATNGTISLTSSLATAKTVASAESPLDGKLNIISSSSDGDIVEITSIAIPPTDGLRVISDNAHTLQQKPSSSSVITSPESVSSQCFPSTQFDQKHNDMSNTCRVYHSALKNSGSPRSKYRVTISPDVDCQPSQESPTFTKESLMTRTSARKSRLTDNFFDAKERLEEKLADGINSRVVKGNMKSPKLIPLMEAANRGQTVIILSDSTINMKLGIEISPVYDPSNDMRLQAVEIRQIDDEGRVSSDGRLRIGDRIVEINQRPVYQVNNQKWCSTMSISRARAYLHEIQAIAHPSLTIDRSIETFASDTISHHNQSSTSSLQKRPILSALQQANTTALGITFPVEIVKSMSSRRGGFGFTVTSRETAKGERLFYIGTVKAGGAAVNKLRAGDRLLQINGRKTAEFTQSDMVERLKKLDVGDSINLLVSRIGSQENENQNPLVVTNNYNSDSEHYHQERASEGTERYGEEILTLKIALNETGSAGLGVSLKARAVMKPDGTRHDCGIFIKKVLHGGAAYKDGRLRLNDQLIGIEDTDLRRMTRNSEASDAITRCLKNLGPNANDVCLRVARKVELNHSNAFPSVRSSTDESWTPNCKSSKIYDRSQTKSADNDNATAKKQETPNGYNADVPRFSSSDDRSLNANGDFDSTASDRQKYLSEDEISRTGGSGFNRENPARRSISEKRHMGVGMDANSTMLFQKIKHNRQMSAPLLHRFVPFISPTHKSLAMFSSRSAVSLREKCRRRSLASLQSSEEKTVNGRSIEKREQRIPISASYVSSTNNESTNVASSSSSPNRRSLSLESMETHQSPALAIVSAHSNGPAIRDTRIEQTAKRGHPSTLKRSQKSRCNGYIKPSISDAEDQTSAGKGRDESYASLPREISATSKEKQQRRKSVGGSIFSKITQRFGGSRSRDTSPEKAVSFDIAESKSSRDKSNRTQDHREWSKESRSNQSIRKAPPPYKPSSYDILQSTDPTCYVNVNLEVLGTHKTETVCSGKELPAGGYIRVANSKFYNSFVEREKVCWNGENNIRQQFATTNTIAEKEGIHPSIAKQGMDVVMSYMCTSANSRNSSGSNMQTIRSVVMKDDASSSNNVWPITRDAAQTITTPSMLGLRTVQLPHAEIYLSLQEEEVDIHPSTLTFPQQQKQCHRAEQQYNKFTIKDSDHVQFSFPHQECERNRVSKGLVPTTQPAMTSIPAVFPTSRNFFFAPSTRMSGYRTNDSQAKAPSSLRNRTQSVFTRPPKECALAELKNSLKSQTSMFTNKHSYQNKQQQSTQNSSTREPVLLCPYQSQEKQTPGFPDSFIRSPSHPSASHLPYTFDEEATFSSPTYLQTLLESPAKICKDANVLNVPKPVKYIKIHYGPSHPSPPKQQPLRARTMTVRSPNSDSLQQSQQQTTSGFDYQKYLRSTRRNRINDQKQRITLIAAVPDEAVFMRETTICRVPRPNTIYNATSSS</sequence>
<dbReference type="Pfam" id="PF12053">
    <property type="entry name" value="Par3_HAL_N_term"/>
    <property type="match status" value="1"/>
</dbReference>
<gene>
    <name evidence="7" type="ORF">BPAG_LOCUS599</name>
</gene>
<keyword evidence="8" id="KW-1185">Reference proteome</keyword>